<gene>
    <name evidence="1" type="ordered locus">Cmaq_0721</name>
</gene>
<dbReference type="EMBL" id="CP000852">
    <property type="protein sequence ID" value="ABW01557.1"/>
    <property type="molecule type" value="Genomic_DNA"/>
</dbReference>
<proteinExistence type="predicted"/>
<protein>
    <submittedName>
        <fullName evidence="1">Uncharacterized protein</fullName>
    </submittedName>
</protein>
<evidence type="ECO:0000313" key="1">
    <source>
        <dbReference type="EMBL" id="ABW01557.1"/>
    </source>
</evidence>
<dbReference type="Proteomes" id="UP000001137">
    <property type="component" value="Chromosome"/>
</dbReference>
<evidence type="ECO:0000313" key="2">
    <source>
        <dbReference type="Proteomes" id="UP000001137"/>
    </source>
</evidence>
<reference evidence="1 2" key="1">
    <citation type="submission" date="2007-10" db="EMBL/GenBank/DDBJ databases">
        <title>Complete sequence of Caldivirga maquilingensis IC-167.</title>
        <authorList>
            <consortium name="US DOE Joint Genome Institute"/>
            <person name="Copeland A."/>
            <person name="Lucas S."/>
            <person name="Lapidus A."/>
            <person name="Barry K."/>
            <person name="Glavina del Rio T."/>
            <person name="Dalin E."/>
            <person name="Tice H."/>
            <person name="Pitluck S."/>
            <person name="Saunders E."/>
            <person name="Brettin T."/>
            <person name="Bruce D."/>
            <person name="Detter J.C."/>
            <person name="Han C."/>
            <person name="Schmutz J."/>
            <person name="Larimer F."/>
            <person name="Land M."/>
            <person name="Hauser L."/>
            <person name="Kyrpides N."/>
            <person name="Ivanova N."/>
            <person name="Biddle J.F."/>
            <person name="Zhang Z."/>
            <person name="Fitz-Gibbon S.T."/>
            <person name="Lowe T.M."/>
            <person name="Saltikov C."/>
            <person name="House C.H."/>
            <person name="Richardson P."/>
        </authorList>
    </citation>
    <scope>NUCLEOTIDE SEQUENCE [LARGE SCALE GENOMIC DNA]</scope>
    <source>
        <strain evidence="2">ATCC 700844 / DSM 13496 / JCM 10307 / IC-167</strain>
    </source>
</reference>
<dbReference type="STRING" id="397948.Cmaq_0721"/>
<sequence>MGTVNVNKPVTTMLSELSSDLNRDDLVLVERMPQIKETERYRDVVINMLKEFHVTLVLVRLVFKNGEVKGYVFLVKADDSSEVPGNGHVEGYVIVRDHRGRMTKYVYNPEEAPLDYLAREVLTFAELYRKAEERVIKLGLTEAYRDRGFFTDYE</sequence>
<dbReference type="HOGENOM" id="CLU_1567268_0_0_2"/>
<dbReference type="OrthoDB" id="24973at2157"/>
<organism evidence="1 2">
    <name type="scientific">Caldivirga maquilingensis (strain ATCC 700844 / DSM 13496 / JCM 10307 / IC-167)</name>
    <dbReference type="NCBI Taxonomy" id="397948"/>
    <lineage>
        <taxon>Archaea</taxon>
        <taxon>Thermoproteota</taxon>
        <taxon>Thermoprotei</taxon>
        <taxon>Thermoproteales</taxon>
        <taxon>Thermoproteaceae</taxon>
        <taxon>Caldivirga</taxon>
    </lineage>
</organism>
<dbReference type="RefSeq" id="WP_012185777.1">
    <property type="nucleotide sequence ID" value="NC_009954.1"/>
</dbReference>
<name>A8MCQ1_CALMQ</name>
<dbReference type="AlphaFoldDB" id="A8MCQ1"/>
<dbReference type="GeneID" id="5710469"/>
<keyword evidence="2" id="KW-1185">Reference proteome</keyword>
<dbReference type="KEGG" id="cma:Cmaq_0721"/>
<dbReference type="eggNOG" id="arCOG05683">
    <property type="taxonomic scope" value="Archaea"/>
</dbReference>
<accession>A8MCQ1</accession>